<evidence type="ECO:0000256" key="4">
    <source>
        <dbReference type="ARBA" id="ARBA00022692"/>
    </source>
</evidence>
<dbReference type="InterPro" id="IPR050601">
    <property type="entry name" value="CPA3_antiporter_subunitC"/>
</dbReference>
<feature type="transmembrane region" description="Helical" evidence="7">
    <location>
        <begin position="69"/>
        <end position="92"/>
    </location>
</feature>
<comment type="similarity">
    <text evidence="2">Belongs to the CPA3 antiporters (TC 2.A.63) subunit C family.</text>
</comment>
<feature type="transmembrane region" description="Helical" evidence="7">
    <location>
        <begin position="26"/>
        <end position="49"/>
    </location>
</feature>
<dbReference type="Proteomes" id="UP000221653">
    <property type="component" value="Unassembled WGS sequence"/>
</dbReference>
<protein>
    <submittedName>
        <fullName evidence="8">Multisubunit sodium/proton antiporter MrpC subunit</fullName>
    </submittedName>
</protein>
<keyword evidence="3" id="KW-1003">Cell membrane</keyword>
<keyword evidence="4 7" id="KW-0812">Transmembrane</keyword>
<keyword evidence="6 7" id="KW-0472">Membrane</keyword>
<comment type="subcellular location">
    <subcellularLocation>
        <location evidence="1">Cell membrane</location>
        <topology evidence="1">Multi-pass membrane protein</topology>
    </subcellularLocation>
</comment>
<dbReference type="AlphaFoldDB" id="A0A2A9DNH7"/>
<dbReference type="GO" id="GO:0005886">
    <property type="term" value="C:plasma membrane"/>
    <property type="evidence" value="ECO:0007669"/>
    <property type="project" value="UniProtKB-SubCell"/>
</dbReference>
<organism evidence="8 9">
    <name type="scientific">Corynebacterium renale</name>
    <dbReference type="NCBI Taxonomy" id="1724"/>
    <lineage>
        <taxon>Bacteria</taxon>
        <taxon>Bacillati</taxon>
        <taxon>Actinomycetota</taxon>
        <taxon>Actinomycetes</taxon>
        <taxon>Mycobacteriales</taxon>
        <taxon>Corynebacteriaceae</taxon>
        <taxon>Corynebacterium</taxon>
    </lineage>
</organism>
<dbReference type="Pfam" id="PF00420">
    <property type="entry name" value="Oxidored_q2"/>
    <property type="match status" value="1"/>
</dbReference>
<keyword evidence="5 7" id="KW-1133">Transmembrane helix</keyword>
<evidence type="ECO:0000256" key="3">
    <source>
        <dbReference type="ARBA" id="ARBA00022475"/>
    </source>
</evidence>
<evidence type="ECO:0000256" key="6">
    <source>
        <dbReference type="ARBA" id="ARBA00023136"/>
    </source>
</evidence>
<dbReference type="PANTHER" id="PTHR34583">
    <property type="entry name" value="ANTIPORTER SUBUNIT MNHC2-RELATED"/>
    <property type="match status" value="1"/>
</dbReference>
<dbReference type="OrthoDB" id="9799219at2"/>
<dbReference type="InterPro" id="IPR039428">
    <property type="entry name" value="NUOK/Mnh_C1-like"/>
</dbReference>
<dbReference type="NCBIfam" id="NF005625">
    <property type="entry name" value="PRK07375.2-4"/>
    <property type="match status" value="1"/>
</dbReference>
<dbReference type="PANTHER" id="PTHR34583:SF2">
    <property type="entry name" value="ANTIPORTER SUBUNIT MNHC2-RELATED"/>
    <property type="match status" value="1"/>
</dbReference>
<name>A0A2A9DNH7_9CORY</name>
<dbReference type="STRING" id="1724.GCA_001044175_00682"/>
<dbReference type="EMBL" id="PDJF01000001">
    <property type="protein sequence ID" value="PFG27470.1"/>
    <property type="molecule type" value="Genomic_DNA"/>
</dbReference>
<comment type="caution">
    <text evidence="8">The sequence shown here is derived from an EMBL/GenBank/DDBJ whole genome shotgun (WGS) entry which is preliminary data.</text>
</comment>
<accession>A0A2A9DNH7</accession>
<evidence type="ECO:0000256" key="5">
    <source>
        <dbReference type="ARBA" id="ARBA00022989"/>
    </source>
</evidence>
<evidence type="ECO:0000313" key="8">
    <source>
        <dbReference type="EMBL" id="PFG27470.1"/>
    </source>
</evidence>
<dbReference type="RefSeq" id="WP_048378798.1">
    <property type="nucleotide sequence ID" value="NZ_LDYE01000002.1"/>
</dbReference>
<evidence type="ECO:0000313" key="9">
    <source>
        <dbReference type="Proteomes" id="UP000221653"/>
    </source>
</evidence>
<reference evidence="8 9" key="1">
    <citation type="submission" date="2017-10" db="EMBL/GenBank/DDBJ databases">
        <title>Sequencing the genomes of 1000 actinobacteria strains.</title>
        <authorList>
            <person name="Klenk H.-P."/>
        </authorList>
    </citation>
    <scope>NUCLEOTIDE SEQUENCE [LARGE SCALE GENOMIC DNA]</scope>
    <source>
        <strain evidence="8 9">DSM 20688</strain>
    </source>
</reference>
<gene>
    <name evidence="8" type="ORF">ATK06_0531</name>
</gene>
<dbReference type="Gene3D" id="1.10.287.3510">
    <property type="match status" value="1"/>
</dbReference>
<proteinExistence type="inferred from homology"/>
<evidence type="ECO:0000256" key="7">
    <source>
        <dbReference type="SAM" id="Phobius"/>
    </source>
</evidence>
<evidence type="ECO:0000256" key="1">
    <source>
        <dbReference type="ARBA" id="ARBA00004651"/>
    </source>
</evidence>
<sequence length="149" mass="16230">MIMALTIGVLVTGAVYLMQQRGLVRIVFGMQLMGHAGNLMLLAAGVGAWRGEVFPDRADMADAADPLPQAFVLTAIVISMATATILLTYSALGRSDDTRVKDPFNDDVPQTNLEPIATTGWARQTEEDRKVVAQHQEAQYRAQLAQKED</sequence>
<keyword evidence="9" id="KW-1185">Reference proteome</keyword>
<evidence type="ECO:0000256" key="2">
    <source>
        <dbReference type="ARBA" id="ARBA00010388"/>
    </source>
</evidence>